<protein>
    <recommendedName>
        <fullName evidence="4">Alpha/beta hydrolase</fullName>
    </recommendedName>
</protein>
<dbReference type="Gene3D" id="3.40.50.1820">
    <property type="entry name" value="alpha/beta hydrolase"/>
    <property type="match status" value="1"/>
</dbReference>
<reference evidence="2 3" key="1">
    <citation type="submission" date="2023-07" db="EMBL/GenBank/DDBJ databases">
        <title>Genomic Encyclopedia of Type Strains, Phase IV (KMG-IV): sequencing the most valuable type-strain genomes for metagenomic binning, comparative biology and taxonomic classification.</title>
        <authorList>
            <person name="Goeker M."/>
        </authorList>
    </citation>
    <scope>NUCLEOTIDE SEQUENCE [LARGE SCALE GENOMIC DNA]</scope>
    <source>
        <strain evidence="2 3">DSM 3770</strain>
    </source>
</reference>
<feature type="compositionally biased region" description="Pro residues" evidence="1">
    <location>
        <begin position="399"/>
        <end position="410"/>
    </location>
</feature>
<sequence length="426" mass="46972">MLLFDGSDIQVKYRAANTTADTLFITFTGRTMGRAGQQGFGEHFFAKEGVSALHFISRQSHWWQTPEMPAALAAADAVRSSFSRVITYGSSMGGHGALLFSARLEATRVLAFVPQFAINGRGAPWHRLWQADTKNLKELYRMEEGLSQTADLLVAYDPLHPIDAKHADRIKALGPVKLLKFPFSGHATASALADVGLLPELVLSLSEGSGHVQDIVNRYRKNKSHSFIVWREVTKLARIKNREKLYVAAKNKCEDVAFSRLREGSLREVESVFEFISGKYTRSPSLFTREVFEQLASRHAESALFPYLTSKWLADLGRLDSAKVDAGCALRVAPRNPTIALHLAQLLYRTGAPGEGEQLLRRTVSHPKMKGRAALLRERQALVTAGVPRDLLAELAVPPKAPVTPPVARPPRPDVRANKPVASLPA</sequence>
<dbReference type="RefSeq" id="WP_237347176.1">
    <property type="nucleotide sequence ID" value="NZ_JABWGX010000029.1"/>
</dbReference>
<feature type="region of interest" description="Disordered" evidence="1">
    <location>
        <begin position="398"/>
        <end position="426"/>
    </location>
</feature>
<dbReference type="EMBL" id="JAUSVY010000003">
    <property type="protein sequence ID" value="MDQ0504613.1"/>
    <property type="molecule type" value="Genomic_DNA"/>
</dbReference>
<evidence type="ECO:0000256" key="1">
    <source>
        <dbReference type="SAM" id="MobiDB-lite"/>
    </source>
</evidence>
<evidence type="ECO:0000313" key="2">
    <source>
        <dbReference type="EMBL" id="MDQ0504613.1"/>
    </source>
</evidence>
<dbReference type="SUPFAM" id="SSF53474">
    <property type="entry name" value="alpha/beta-Hydrolases"/>
    <property type="match status" value="1"/>
</dbReference>
<organism evidence="2 3">
    <name type="scientific">Xanthobacter agilis</name>
    <dbReference type="NCBI Taxonomy" id="47492"/>
    <lineage>
        <taxon>Bacteria</taxon>
        <taxon>Pseudomonadati</taxon>
        <taxon>Pseudomonadota</taxon>
        <taxon>Alphaproteobacteria</taxon>
        <taxon>Hyphomicrobiales</taxon>
        <taxon>Xanthobacteraceae</taxon>
        <taxon>Xanthobacter</taxon>
    </lineage>
</organism>
<proteinExistence type="predicted"/>
<evidence type="ECO:0000313" key="3">
    <source>
        <dbReference type="Proteomes" id="UP001241747"/>
    </source>
</evidence>
<comment type="caution">
    <text evidence="2">The sequence shown here is derived from an EMBL/GenBank/DDBJ whole genome shotgun (WGS) entry which is preliminary data.</text>
</comment>
<accession>A0ABU0LBX8</accession>
<evidence type="ECO:0008006" key="4">
    <source>
        <dbReference type="Google" id="ProtNLM"/>
    </source>
</evidence>
<dbReference type="Proteomes" id="UP001241747">
    <property type="component" value="Unassembled WGS sequence"/>
</dbReference>
<keyword evidence="3" id="KW-1185">Reference proteome</keyword>
<dbReference type="InterPro" id="IPR011990">
    <property type="entry name" value="TPR-like_helical_dom_sf"/>
</dbReference>
<dbReference type="SUPFAM" id="SSF48452">
    <property type="entry name" value="TPR-like"/>
    <property type="match status" value="1"/>
</dbReference>
<gene>
    <name evidence="2" type="ORF">QOZ94_001395</name>
</gene>
<dbReference type="InterPro" id="IPR029058">
    <property type="entry name" value="AB_hydrolase_fold"/>
</dbReference>
<name>A0ABU0LBX8_XANAG</name>